<dbReference type="SUPFAM" id="SSF52518">
    <property type="entry name" value="Thiamin diphosphate-binding fold (THDP-binding)"/>
    <property type="match status" value="2"/>
</dbReference>
<comment type="subunit">
    <text evidence="2">Homodimer.</text>
</comment>
<dbReference type="Gene3D" id="3.40.50.970">
    <property type="match status" value="2"/>
</dbReference>
<feature type="binding site" evidence="13">
    <location>
        <position position="177"/>
    </location>
    <ligand>
        <name>thiamine diphosphate</name>
        <dbReference type="ChEBI" id="CHEBI:58937"/>
    </ligand>
</feature>
<feature type="binding site" evidence="13">
    <location>
        <position position="471"/>
    </location>
    <ligand>
        <name>thiamine diphosphate</name>
        <dbReference type="ChEBI" id="CHEBI:58937"/>
    </ligand>
</feature>
<reference evidence="17 18" key="1">
    <citation type="submission" date="2019-05" db="EMBL/GenBank/DDBJ databases">
        <title>Streptomyces marianii sp. nov., a novel marine actinomycete from southern coast of India.</title>
        <authorList>
            <person name="Iniyan A.M."/>
            <person name="Wink J."/>
            <person name="Ramprasad E."/>
            <person name="Ramana C.V."/>
            <person name="Bunk B."/>
            <person name="Sproer C."/>
            <person name="Joseph F.-J.R.S."/>
            <person name="Vincent S.G.P."/>
        </authorList>
    </citation>
    <scope>NUCLEOTIDE SEQUENCE [LARGE SCALE GENOMIC DNA]</scope>
    <source>
        <strain evidence="17 18">ICN19</strain>
    </source>
</reference>
<dbReference type="GO" id="GO:0005829">
    <property type="term" value="C:cytosol"/>
    <property type="evidence" value="ECO:0007669"/>
    <property type="project" value="TreeGrafter"/>
</dbReference>
<feature type="binding site" evidence="13">
    <location>
        <position position="288"/>
    </location>
    <ligand>
        <name>thiamine diphosphate</name>
        <dbReference type="ChEBI" id="CHEBI:58937"/>
    </ligand>
</feature>
<feature type="site" description="Important for catalytic activity" evidence="15">
    <location>
        <position position="44"/>
    </location>
</feature>
<feature type="binding site" evidence="13">
    <location>
        <begin position="132"/>
        <end position="134"/>
    </location>
    <ligand>
        <name>thiamine diphosphate</name>
        <dbReference type="ChEBI" id="CHEBI:58937"/>
    </ligand>
</feature>
<feature type="binding site" evidence="12">
    <location>
        <position position="495"/>
    </location>
    <ligand>
        <name>substrate</name>
    </ligand>
</feature>
<feature type="active site" description="Proton donor" evidence="11">
    <location>
        <position position="445"/>
    </location>
</feature>
<evidence type="ECO:0000256" key="4">
    <source>
        <dbReference type="ARBA" id="ARBA00016662"/>
    </source>
</evidence>
<evidence type="ECO:0000256" key="5">
    <source>
        <dbReference type="ARBA" id="ARBA00022679"/>
    </source>
</evidence>
<dbReference type="RefSeq" id="WP_138051884.1">
    <property type="nucleotide sequence ID" value="NZ_VAWE01000001.1"/>
</dbReference>
<keyword evidence="18" id="KW-1185">Reference proteome</keyword>
<gene>
    <name evidence="17" type="ORF">FEF34_03990</name>
</gene>
<feature type="binding site" evidence="14">
    <location>
        <position position="176"/>
    </location>
    <ligand>
        <name>Mg(2+)</name>
        <dbReference type="ChEBI" id="CHEBI:18420"/>
    </ligand>
</feature>
<dbReference type="InterPro" id="IPR029061">
    <property type="entry name" value="THDP-binding"/>
</dbReference>
<dbReference type="SMART" id="SM00861">
    <property type="entry name" value="Transket_pyr"/>
    <property type="match status" value="1"/>
</dbReference>
<sequence length="711" mass="76440">MTTASTGHHHPRTTTPPWTEIDRKAVDVARALAADAVERAGHGHPGTAISLAPAAHLLFQRLLRHDPADPTWAGRDRFVLSCGHSSLTLYTQLYLSGYGLCLDDLKALRTEGSSTPAHPEYGHTPGVETTTGPLGQGLANAVGMAMAARRERGLFDPDAAPGDSPFDHTIWAFASDGDLEEGISHEASSLAGHQKLGNLVVLWDDNRISIEDDTSIAVSEDVLARYRAYGWHVQRVDWTEGEGYAEDVPALQDALTAARGESGRPSLVALRTVIGWPSPGKRNSGKIHGAALGAAELAALKSELGLDPELTFQVPDGVLAHTRGAAERGRIAHEEWDKRFRDWRTAQPERAAEFDRISARRLPDGWQRALPDFPAGEQIATRKASGEVLTALAGALPELWGGSADLADSNLTTMRGEPSFVPEEHATAAFPGHRYGRTLHFGIREHAMGAILNGIALHGGTRPYGGTFLVFSDYMRPAVRLAAMMRLPVTYVWTHDSIGLGEDGPTHQPVEHLWSLRAIPGLDVVRPADANETVAVWRGILERTDRPAGLALSRQNLPVLDRSPASGLASAEGAVRGGYVLAEATGEAPDVVLIATGSEVPIALEARRILQEESVATRVVSMPCLEWFAEQDSAYRDAVLPPDVEARVSVEAGSALGWYVLLGSAGEAVGIEQFGASMPYQRLYEQFGLTPERVAAAARSSLLRAARRAVR</sequence>
<keyword evidence="8 13" id="KW-0786">Thiamine pyrophosphate</keyword>
<feature type="binding site" evidence="12">
    <location>
        <position position="288"/>
    </location>
    <ligand>
        <name>substrate</name>
    </ligand>
</feature>
<evidence type="ECO:0000313" key="18">
    <source>
        <dbReference type="Proteomes" id="UP000305921"/>
    </source>
</evidence>
<feature type="site" description="Important for catalytic activity" evidence="15">
    <location>
        <position position="288"/>
    </location>
</feature>
<dbReference type="EMBL" id="VAWE01000001">
    <property type="protein sequence ID" value="TLQ42474.1"/>
    <property type="molecule type" value="Genomic_DNA"/>
</dbReference>
<feature type="binding site" evidence="12">
    <location>
        <position position="554"/>
    </location>
    <ligand>
        <name>substrate</name>
    </ligand>
</feature>
<keyword evidence="5 17" id="KW-0808">Transferase</keyword>
<comment type="cofactor">
    <cofactor evidence="14">
        <name>Mg(2+)</name>
        <dbReference type="ChEBI" id="CHEBI:18420"/>
    </cofactor>
    <text evidence="14">Binds 1 Mg(2+) ion per subunit. Can also utilize other divalent metal cations, such as Ca(2+), Mn(2+) and Co(2+).</text>
</comment>
<dbReference type="OrthoDB" id="8732661at2"/>
<dbReference type="InterPro" id="IPR005475">
    <property type="entry name" value="Transketolase-like_Pyr-bd"/>
</dbReference>
<feature type="binding site" evidence="12">
    <location>
        <position position="44"/>
    </location>
    <ligand>
        <name>substrate</name>
    </ligand>
</feature>
<protein>
    <recommendedName>
        <fullName evidence="4 10">Transketolase</fullName>
        <ecNumber evidence="3 10">2.2.1.1</ecNumber>
    </recommendedName>
</protein>
<dbReference type="InterPro" id="IPR009014">
    <property type="entry name" value="Transketo_C/PFOR_II"/>
</dbReference>
<evidence type="ECO:0000256" key="7">
    <source>
        <dbReference type="ARBA" id="ARBA00022842"/>
    </source>
</evidence>
<evidence type="ECO:0000256" key="14">
    <source>
        <dbReference type="PIRSR" id="PIRSR605478-4"/>
    </source>
</evidence>
<dbReference type="NCBIfam" id="TIGR00232">
    <property type="entry name" value="tktlase_bact"/>
    <property type="match status" value="1"/>
</dbReference>
<feature type="binding site" evidence="14">
    <location>
        <position position="206"/>
    </location>
    <ligand>
        <name>Mg(2+)</name>
        <dbReference type="ChEBI" id="CHEBI:18420"/>
    </ligand>
</feature>
<dbReference type="GO" id="GO:0004802">
    <property type="term" value="F:transketolase activity"/>
    <property type="evidence" value="ECO:0007669"/>
    <property type="project" value="UniProtKB-UniRule"/>
</dbReference>
<dbReference type="FunFam" id="3.40.50.970:FF:000004">
    <property type="entry name" value="Transketolase"/>
    <property type="match status" value="1"/>
</dbReference>
<feature type="binding site" evidence="13">
    <location>
        <position position="84"/>
    </location>
    <ligand>
        <name>thiamine diphosphate</name>
        <dbReference type="ChEBI" id="CHEBI:58937"/>
    </ligand>
</feature>
<dbReference type="EC" id="2.2.1.1" evidence="3 10"/>
<dbReference type="Proteomes" id="UP000305921">
    <property type="component" value="Unassembled WGS sequence"/>
</dbReference>
<evidence type="ECO:0000256" key="12">
    <source>
        <dbReference type="PIRSR" id="PIRSR605478-2"/>
    </source>
</evidence>
<dbReference type="InterPro" id="IPR055152">
    <property type="entry name" value="Transketolase-like_C_2"/>
</dbReference>
<dbReference type="CDD" id="cd07033">
    <property type="entry name" value="TPP_PYR_DXS_TK_like"/>
    <property type="match status" value="1"/>
</dbReference>
<dbReference type="PANTHER" id="PTHR43522:SF2">
    <property type="entry name" value="TRANSKETOLASE 1-RELATED"/>
    <property type="match status" value="1"/>
</dbReference>
<evidence type="ECO:0000256" key="2">
    <source>
        <dbReference type="ARBA" id="ARBA00011738"/>
    </source>
</evidence>
<feature type="binding site" evidence="14">
    <location>
        <position position="208"/>
    </location>
    <ligand>
        <name>Mg(2+)</name>
        <dbReference type="ChEBI" id="CHEBI:18420"/>
    </ligand>
</feature>
<dbReference type="FunFam" id="3.40.50.970:FF:000003">
    <property type="entry name" value="Transketolase"/>
    <property type="match status" value="1"/>
</dbReference>
<keyword evidence="6 14" id="KW-0479">Metal-binding</keyword>
<feature type="binding site" evidence="12">
    <location>
        <position position="409"/>
    </location>
    <ligand>
        <name>substrate</name>
    </ligand>
</feature>
<comment type="similarity">
    <text evidence="1">Belongs to the transketolase family.</text>
</comment>
<evidence type="ECO:0000256" key="9">
    <source>
        <dbReference type="ARBA" id="ARBA00049473"/>
    </source>
</evidence>
<feature type="binding site" evidence="12">
    <location>
        <position position="382"/>
    </location>
    <ligand>
        <name>substrate</name>
    </ligand>
</feature>
<dbReference type="Pfam" id="PF02779">
    <property type="entry name" value="Transket_pyr"/>
    <property type="match status" value="1"/>
</dbReference>
<accession>A0A5R9E2A1</accession>
<dbReference type="CDD" id="cd02012">
    <property type="entry name" value="TPP_TK"/>
    <property type="match status" value="1"/>
</dbReference>
<evidence type="ECO:0000256" key="15">
    <source>
        <dbReference type="PIRSR" id="PIRSR605478-5"/>
    </source>
</evidence>
<evidence type="ECO:0000256" key="13">
    <source>
        <dbReference type="PIRSR" id="PIRSR605478-3"/>
    </source>
</evidence>
<dbReference type="InterPro" id="IPR033247">
    <property type="entry name" value="Transketolase_fam"/>
</dbReference>
<comment type="caution">
    <text evidence="17">The sequence shown here is derived from an EMBL/GenBank/DDBJ whole genome shotgun (WGS) entry which is preliminary data.</text>
</comment>
<dbReference type="GO" id="GO:0006098">
    <property type="term" value="P:pentose-phosphate shunt"/>
    <property type="evidence" value="ECO:0007669"/>
    <property type="project" value="TreeGrafter"/>
</dbReference>
<evidence type="ECO:0000256" key="1">
    <source>
        <dbReference type="ARBA" id="ARBA00007131"/>
    </source>
</evidence>
<dbReference type="Pfam" id="PF22613">
    <property type="entry name" value="Transketolase_C_1"/>
    <property type="match status" value="1"/>
</dbReference>
<evidence type="ECO:0000256" key="8">
    <source>
        <dbReference type="ARBA" id="ARBA00023052"/>
    </source>
</evidence>
<feature type="binding site" evidence="12">
    <location>
        <position position="503"/>
    </location>
    <ligand>
        <name>substrate</name>
    </ligand>
</feature>
<name>A0A5R9E2A1_9ACTN</name>
<dbReference type="FunFam" id="3.40.50.920:FF:000003">
    <property type="entry name" value="Transketolase"/>
    <property type="match status" value="1"/>
</dbReference>
<evidence type="ECO:0000256" key="10">
    <source>
        <dbReference type="NCBIfam" id="TIGR00232"/>
    </source>
</evidence>
<feature type="binding site" evidence="12">
    <location>
        <position position="507"/>
    </location>
    <ligand>
        <name>substrate</name>
    </ligand>
</feature>
<proteinExistence type="inferred from homology"/>
<keyword evidence="7 14" id="KW-0460">Magnesium</keyword>
<dbReference type="SUPFAM" id="SSF52922">
    <property type="entry name" value="TK C-terminal domain-like"/>
    <property type="match status" value="1"/>
</dbReference>
<dbReference type="InterPro" id="IPR005474">
    <property type="entry name" value="Transketolase_N"/>
</dbReference>
<organism evidence="17 18">
    <name type="scientific">Streptomyces marianii</name>
    <dbReference type="NCBI Taxonomy" id="1817406"/>
    <lineage>
        <taxon>Bacteria</taxon>
        <taxon>Bacillati</taxon>
        <taxon>Actinomycetota</taxon>
        <taxon>Actinomycetes</taxon>
        <taxon>Kitasatosporales</taxon>
        <taxon>Streptomycetaceae</taxon>
        <taxon>Streptomyces</taxon>
    </lineage>
</organism>
<dbReference type="Pfam" id="PF00456">
    <property type="entry name" value="Transketolase_N"/>
    <property type="match status" value="1"/>
</dbReference>
<comment type="catalytic activity">
    <reaction evidence="9">
        <text>D-sedoheptulose 7-phosphate + D-glyceraldehyde 3-phosphate = aldehydo-D-ribose 5-phosphate + D-xylulose 5-phosphate</text>
        <dbReference type="Rhea" id="RHEA:10508"/>
        <dbReference type="ChEBI" id="CHEBI:57483"/>
        <dbReference type="ChEBI" id="CHEBI:57737"/>
        <dbReference type="ChEBI" id="CHEBI:58273"/>
        <dbReference type="ChEBI" id="CHEBI:59776"/>
        <dbReference type="EC" id="2.2.1.1"/>
    </reaction>
</comment>
<feature type="binding site" evidence="13">
    <location>
        <position position="206"/>
    </location>
    <ligand>
        <name>thiamine diphosphate</name>
        <dbReference type="ChEBI" id="CHEBI:58937"/>
    </ligand>
</feature>
<evidence type="ECO:0000256" key="3">
    <source>
        <dbReference type="ARBA" id="ARBA00013152"/>
    </source>
</evidence>
<dbReference type="PANTHER" id="PTHR43522">
    <property type="entry name" value="TRANSKETOLASE"/>
    <property type="match status" value="1"/>
</dbReference>
<dbReference type="InterPro" id="IPR005478">
    <property type="entry name" value="Transketolase_bac-like"/>
</dbReference>
<dbReference type="GO" id="GO:0000287">
    <property type="term" value="F:magnesium ion binding"/>
    <property type="evidence" value="ECO:0007669"/>
    <property type="project" value="UniProtKB-ARBA"/>
</dbReference>
<feature type="domain" description="Transketolase-like pyrimidine-binding" evidence="16">
    <location>
        <begin position="379"/>
        <end position="559"/>
    </location>
</feature>
<evidence type="ECO:0000313" key="17">
    <source>
        <dbReference type="EMBL" id="TLQ42474.1"/>
    </source>
</evidence>
<dbReference type="AlphaFoldDB" id="A0A5R9E2A1"/>
<evidence type="ECO:0000259" key="16">
    <source>
        <dbReference type="SMART" id="SM00861"/>
    </source>
</evidence>
<comment type="cofactor">
    <cofactor evidence="13">
        <name>thiamine diphosphate</name>
        <dbReference type="ChEBI" id="CHEBI:58937"/>
    </cofactor>
    <text evidence="13">Binds 1 thiamine pyrophosphate per subunit. During the reaction, the substrate forms a covalent intermediate with the cofactor.</text>
</comment>
<evidence type="ECO:0000256" key="11">
    <source>
        <dbReference type="PIRSR" id="PIRSR605478-1"/>
    </source>
</evidence>
<dbReference type="Gene3D" id="3.40.50.920">
    <property type="match status" value="1"/>
</dbReference>
<evidence type="ECO:0000256" key="6">
    <source>
        <dbReference type="ARBA" id="ARBA00022723"/>
    </source>
</evidence>